<evidence type="ECO:0000256" key="1">
    <source>
        <dbReference type="SAM" id="Phobius"/>
    </source>
</evidence>
<dbReference type="InterPro" id="IPR036514">
    <property type="entry name" value="SGNH_hydro_sf"/>
</dbReference>
<evidence type="ECO:0000313" key="2">
    <source>
        <dbReference type="EMBL" id="MBU2709489.1"/>
    </source>
</evidence>
<dbReference type="EMBL" id="JAGSOY010000001">
    <property type="protein sequence ID" value="MBU2709489.1"/>
    <property type="molecule type" value="Genomic_DNA"/>
</dbReference>
<organism evidence="2 3">
    <name type="scientific">Zooshikella harenae</name>
    <dbReference type="NCBI Taxonomy" id="2827238"/>
    <lineage>
        <taxon>Bacteria</taxon>
        <taxon>Pseudomonadati</taxon>
        <taxon>Pseudomonadota</taxon>
        <taxon>Gammaproteobacteria</taxon>
        <taxon>Oceanospirillales</taxon>
        <taxon>Zooshikellaceae</taxon>
        <taxon>Zooshikella</taxon>
    </lineage>
</organism>
<protein>
    <recommendedName>
        <fullName evidence="4">SGNH/GDSL hydrolase family protein</fullName>
    </recommendedName>
</protein>
<keyword evidence="1" id="KW-0472">Membrane</keyword>
<dbReference type="Gene3D" id="3.40.50.1110">
    <property type="entry name" value="SGNH hydrolase"/>
    <property type="match status" value="1"/>
</dbReference>
<accession>A0ABS5Z609</accession>
<sequence length="490" mass="55202">MGIDENPKKILVNANYYSIYIIGSLDRSIPRLSYCSFYLYIILIMNEKLKEYTAIGLITLLLLAIALLILRYLSPGLLGKGTDLQLVQIDKKVPPFFDNIFREEDIKSVDFLIQDPVFKVRAKPLLPEVSGVGPHDILGFRNFGVPNQAEIVIVGDSQTYGNNAPIIYNWPHIFNNYLASNQKYVTQYAMATGGWGAIQYFEAARNASVFQPIILIVAFYTGNDPLESFSLAYGSDLWVRYRLDTNLSSSDAPMVEFPEPKKYQWPVNFSDGVSTIFTPKLRGENNLQSPVVDVGYKIMLQVAKDIRSILRPLNIKVFYTIIPTKELVYKNKINAEVGLDIPAHYKNLITNEETRIKWLSGELSKLGAGSKYVDIVEPLQVAASRRVMLYPKDGNGHPVLSGYSVIAQTIADTVAKALPEFVQGFALANSELYSGVIFINKKNYWMVFDRALISNMDTSNLPTLTAKELKWLKPMGNFAQVKHIYMNKSE</sequence>
<gene>
    <name evidence="2" type="ORF">KCG35_00295</name>
</gene>
<keyword evidence="1" id="KW-0812">Transmembrane</keyword>
<comment type="caution">
    <text evidence="2">The sequence shown here is derived from an EMBL/GenBank/DDBJ whole genome shotgun (WGS) entry which is preliminary data.</text>
</comment>
<dbReference type="Proteomes" id="UP000690515">
    <property type="component" value="Unassembled WGS sequence"/>
</dbReference>
<keyword evidence="3" id="KW-1185">Reference proteome</keyword>
<keyword evidence="1" id="KW-1133">Transmembrane helix</keyword>
<evidence type="ECO:0008006" key="4">
    <source>
        <dbReference type="Google" id="ProtNLM"/>
    </source>
</evidence>
<name>A0ABS5Z609_9GAMM</name>
<proteinExistence type="predicted"/>
<dbReference type="SUPFAM" id="SSF52266">
    <property type="entry name" value="SGNH hydrolase"/>
    <property type="match status" value="1"/>
</dbReference>
<feature type="transmembrane region" description="Helical" evidence="1">
    <location>
        <begin position="52"/>
        <end position="73"/>
    </location>
</feature>
<evidence type="ECO:0000313" key="3">
    <source>
        <dbReference type="Proteomes" id="UP000690515"/>
    </source>
</evidence>
<reference evidence="2 3" key="1">
    <citation type="submission" date="2021-04" db="EMBL/GenBank/DDBJ databases">
        <authorList>
            <person name="Pira H."/>
            <person name="Risdian C."/>
            <person name="Wink J."/>
        </authorList>
    </citation>
    <scope>NUCLEOTIDE SEQUENCE [LARGE SCALE GENOMIC DNA]</scope>
    <source>
        <strain evidence="2 3">WH53</strain>
    </source>
</reference>